<dbReference type="EMBL" id="LYPC01000027">
    <property type="protein sequence ID" value="OCT11877.1"/>
    <property type="molecule type" value="Genomic_DNA"/>
</dbReference>
<evidence type="ECO:0000259" key="1">
    <source>
        <dbReference type="PROSITE" id="PS51725"/>
    </source>
</evidence>
<reference evidence="3" key="1">
    <citation type="submission" date="2016-05" db="EMBL/GenBank/DDBJ databases">
        <title>Paenibacillus oryzae. sp. nov., isolated from the rice root.</title>
        <authorList>
            <person name="Zhang J."/>
            <person name="Zhang X."/>
        </authorList>
    </citation>
    <scope>NUCLEOTIDE SEQUENCE [LARGE SCALE GENOMIC DNA]</scope>
    <source>
        <strain evidence="3">KCTC13222</strain>
    </source>
</reference>
<feature type="domain" description="ABM" evidence="1">
    <location>
        <begin position="2"/>
        <end position="91"/>
    </location>
</feature>
<dbReference type="GO" id="GO:0004497">
    <property type="term" value="F:monooxygenase activity"/>
    <property type="evidence" value="ECO:0007669"/>
    <property type="project" value="UniProtKB-KW"/>
</dbReference>
<comment type="caution">
    <text evidence="2">The sequence shown here is derived from an EMBL/GenBank/DDBJ whole genome shotgun (WGS) entry which is preliminary data.</text>
</comment>
<keyword evidence="2" id="KW-0560">Oxidoreductase</keyword>
<name>A0A1C0ZUX3_9BACL</name>
<proteinExistence type="predicted"/>
<dbReference type="PROSITE" id="PS51725">
    <property type="entry name" value="ABM"/>
    <property type="match status" value="1"/>
</dbReference>
<dbReference type="InterPro" id="IPR007138">
    <property type="entry name" value="ABM_dom"/>
</dbReference>
<dbReference type="InterPro" id="IPR011008">
    <property type="entry name" value="Dimeric_a/b-barrel"/>
</dbReference>
<sequence length="98" mass="10904">MIIIHAEFQIQPAKEQDFLVEIQPLIAASKAESGNIAYDLHKHTGREHVYTMVEIWKDGEATAIHSASEHYTSFIARAGEFLAAPPKVNVYNGEPVSK</sequence>
<dbReference type="SUPFAM" id="SSF54909">
    <property type="entry name" value="Dimeric alpha+beta barrel"/>
    <property type="match status" value="1"/>
</dbReference>
<dbReference type="Proteomes" id="UP000093309">
    <property type="component" value="Unassembled WGS sequence"/>
</dbReference>
<dbReference type="STRING" id="512399.A8709_28855"/>
<dbReference type="Pfam" id="PF03992">
    <property type="entry name" value="ABM"/>
    <property type="match status" value="1"/>
</dbReference>
<dbReference type="AlphaFoldDB" id="A0A1C0ZUX3"/>
<dbReference type="Gene3D" id="3.30.70.100">
    <property type="match status" value="1"/>
</dbReference>
<dbReference type="OrthoDB" id="287932at2"/>
<dbReference type="RefSeq" id="WP_065855651.1">
    <property type="nucleotide sequence ID" value="NZ_LYPC01000027.1"/>
</dbReference>
<keyword evidence="3" id="KW-1185">Reference proteome</keyword>
<evidence type="ECO:0000313" key="2">
    <source>
        <dbReference type="EMBL" id="OCT11877.1"/>
    </source>
</evidence>
<evidence type="ECO:0000313" key="3">
    <source>
        <dbReference type="Proteomes" id="UP000093309"/>
    </source>
</evidence>
<keyword evidence="2" id="KW-0503">Monooxygenase</keyword>
<dbReference type="PANTHER" id="PTHR33336:SF3">
    <property type="entry name" value="ABM DOMAIN-CONTAINING PROTEIN"/>
    <property type="match status" value="1"/>
</dbReference>
<protein>
    <submittedName>
        <fullName evidence="2">Monooxygenase</fullName>
    </submittedName>
</protein>
<accession>A0A1C0ZUX3</accession>
<dbReference type="PANTHER" id="PTHR33336">
    <property type="entry name" value="QUINOL MONOOXYGENASE YGIN-RELATED"/>
    <property type="match status" value="1"/>
</dbReference>
<dbReference type="InterPro" id="IPR050744">
    <property type="entry name" value="AI-2_Isomerase_LsrG"/>
</dbReference>
<gene>
    <name evidence="2" type="ORF">A8709_28855</name>
</gene>
<organism evidence="2 3">
    <name type="scientific">Paenibacillus pectinilyticus</name>
    <dbReference type="NCBI Taxonomy" id="512399"/>
    <lineage>
        <taxon>Bacteria</taxon>
        <taxon>Bacillati</taxon>
        <taxon>Bacillota</taxon>
        <taxon>Bacilli</taxon>
        <taxon>Bacillales</taxon>
        <taxon>Paenibacillaceae</taxon>
        <taxon>Paenibacillus</taxon>
    </lineage>
</organism>